<dbReference type="AlphaFoldDB" id="A0A6B0U4Z8"/>
<name>A0A6B0U4Z8_IXORI</name>
<protein>
    <submittedName>
        <fullName evidence="3">Putative secreted protein</fullName>
    </submittedName>
</protein>
<keyword evidence="2" id="KW-0732">Signal</keyword>
<evidence type="ECO:0000256" key="2">
    <source>
        <dbReference type="SAM" id="SignalP"/>
    </source>
</evidence>
<proteinExistence type="predicted"/>
<feature type="signal peptide" evidence="2">
    <location>
        <begin position="1"/>
        <end position="16"/>
    </location>
</feature>
<sequence>MSSLVVFLFTHTRVVAQKQIEDFSRKNKIEKTPGHPLRLQRTQSTVLGLPREKRRPGNSSVSAGCRPLRPLPHLAARIRPSGGSPVPVKRRRPGLSR</sequence>
<dbReference type="EMBL" id="GIFC01005486">
    <property type="protein sequence ID" value="MXU87569.1"/>
    <property type="molecule type" value="Transcribed_RNA"/>
</dbReference>
<feature type="compositionally biased region" description="Basic residues" evidence="1">
    <location>
        <begin position="88"/>
        <end position="97"/>
    </location>
</feature>
<organism evidence="3">
    <name type="scientific">Ixodes ricinus</name>
    <name type="common">Common tick</name>
    <name type="synonym">Acarus ricinus</name>
    <dbReference type="NCBI Taxonomy" id="34613"/>
    <lineage>
        <taxon>Eukaryota</taxon>
        <taxon>Metazoa</taxon>
        <taxon>Ecdysozoa</taxon>
        <taxon>Arthropoda</taxon>
        <taxon>Chelicerata</taxon>
        <taxon>Arachnida</taxon>
        <taxon>Acari</taxon>
        <taxon>Parasitiformes</taxon>
        <taxon>Ixodida</taxon>
        <taxon>Ixodoidea</taxon>
        <taxon>Ixodidae</taxon>
        <taxon>Ixodinae</taxon>
        <taxon>Ixodes</taxon>
    </lineage>
</organism>
<accession>A0A6B0U4Z8</accession>
<feature type="chain" id="PRO_5025542635" evidence="2">
    <location>
        <begin position="17"/>
        <end position="97"/>
    </location>
</feature>
<feature type="region of interest" description="Disordered" evidence="1">
    <location>
        <begin position="45"/>
        <end position="97"/>
    </location>
</feature>
<reference evidence="3" key="1">
    <citation type="submission" date="2019-12" db="EMBL/GenBank/DDBJ databases">
        <title>An insight into the sialome of adult female Ixodes ricinus ticks feeding for 6 days.</title>
        <authorList>
            <person name="Perner J."/>
            <person name="Ribeiro J.M.C."/>
        </authorList>
    </citation>
    <scope>NUCLEOTIDE SEQUENCE</scope>
    <source>
        <strain evidence="3">Semi-engorged</strain>
        <tissue evidence="3">Salivary glands</tissue>
    </source>
</reference>
<evidence type="ECO:0000313" key="3">
    <source>
        <dbReference type="EMBL" id="MXU87569.1"/>
    </source>
</evidence>
<evidence type="ECO:0000256" key="1">
    <source>
        <dbReference type="SAM" id="MobiDB-lite"/>
    </source>
</evidence>